<organism evidence="4 5">
    <name type="scientific">Legionella beliardensis</name>
    <dbReference type="NCBI Taxonomy" id="91822"/>
    <lineage>
        <taxon>Bacteria</taxon>
        <taxon>Pseudomonadati</taxon>
        <taxon>Pseudomonadota</taxon>
        <taxon>Gammaproteobacteria</taxon>
        <taxon>Legionellales</taxon>
        <taxon>Legionellaceae</taxon>
        <taxon>Legionella</taxon>
    </lineage>
</organism>
<dbReference type="EMBL" id="UGNV01000001">
    <property type="protein sequence ID" value="STX29604.1"/>
    <property type="molecule type" value="Genomic_DNA"/>
</dbReference>
<sequence length="146" mass="16117">MITVIQRVKQASVDVERTTIAKIDHGLLILCGFAPSDSLQTLHAMLRKCLNYRIFSDEQGKMNLTIAQVQGGLLLVPQFTLLAETNSGLRPSFSKAAPPEQGRRLFTELIALAREQYSPIACGEFGADMQVTLCNDGPVTFIMQFE</sequence>
<dbReference type="GO" id="GO:0019478">
    <property type="term" value="P:D-amino acid catabolic process"/>
    <property type="evidence" value="ECO:0007669"/>
    <property type="project" value="UniProtKB-UniRule"/>
</dbReference>
<comment type="catalytic activity">
    <reaction evidence="3">
        <text>a D-aminoacyl-tRNA + H2O = a tRNA + a D-alpha-amino acid + H(+)</text>
        <dbReference type="Rhea" id="RHEA:13953"/>
        <dbReference type="Rhea" id="RHEA-COMP:10123"/>
        <dbReference type="Rhea" id="RHEA-COMP:10124"/>
        <dbReference type="ChEBI" id="CHEBI:15377"/>
        <dbReference type="ChEBI" id="CHEBI:15378"/>
        <dbReference type="ChEBI" id="CHEBI:59871"/>
        <dbReference type="ChEBI" id="CHEBI:78442"/>
        <dbReference type="ChEBI" id="CHEBI:79333"/>
        <dbReference type="EC" id="3.1.1.96"/>
    </reaction>
</comment>
<reference evidence="4 5" key="1">
    <citation type="submission" date="2018-06" db="EMBL/GenBank/DDBJ databases">
        <authorList>
            <consortium name="Pathogen Informatics"/>
            <person name="Doyle S."/>
        </authorList>
    </citation>
    <scope>NUCLEOTIDE SEQUENCE [LARGE SCALE GENOMIC DNA]</scope>
    <source>
        <strain evidence="4 5">NCTC13315</strain>
    </source>
</reference>
<keyword evidence="5" id="KW-1185">Reference proteome</keyword>
<name>A0A378IBC4_9GAMM</name>
<keyword evidence="3" id="KW-0963">Cytoplasm</keyword>
<comment type="similarity">
    <text evidence="1 3">Belongs to the DTD family.</text>
</comment>
<dbReference type="InterPro" id="IPR003732">
    <property type="entry name" value="Daa-tRNA_deacyls_DTD"/>
</dbReference>
<dbReference type="SUPFAM" id="SSF69500">
    <property type="entry name" value="DTD-like"/>
    <property type="match status" value="1"/>
</dbReference>
<evidence type="ECO:0000313" key="5">
    <source>
        <dbReference type="Proteomes" id="UP000254968"/>
    </source>
</evidence>
<dbReference type="EC" id="3.1.1.96" evidence="3"/>
<dbReference type="EC" id="3.1.1.-" evidence="3"/>
<comment type="function">
    <text evidence="3">An aminoacyl-tRNA editing enzyme that deacylates mischarged D-aminoacyl-tRNAs. Also deacylates mischarged glycyl-tRNA(Ala), protecting cells against glycine mischarging by AlaRS. Acts via tRNA-based rather than protein-based catalysis; rejects L-amino acids rather than detecting D-amino acids in the active site. By recycling D-aminoacyl-tRNA to D-amino acids and free tRNA molecules, this enzyme counteracts the toxicity associated with the formation of D-aminoacyl-tRNA entities in vivo and helps enforce protein L-homochirality.</text>
</comment>
<keyword evidence="3" id="KW-0820">tRNA-binding</keyword>
<comment type="subunit">
    <text evidence="3">Homodimer.</text>
</comment>
<protein>
    <recommendedName>
        <fullName evidence="3">D-aminoacyl-tRNA deacylase</fullName>
        <shortName evidence="3">DTD</shortName>
        <ecNumber evidence="3">3.1.1.96</ecNumber>
    </recommendedName>
    <alternativeName>
        <fullName evidence="3">Gly-tRNA(Ala) deacylase</fullName>
        <ecNumber evidence="3">3.1.1.-</ecNumber>
    </alternativeName>
</protein>
<dbReference type="Gene3D" id="3.50.80.10">
    <property type="entry name" value="D-tyrosyl-tRNA(Tyr) deacylase"/>
    <property type="match status" value="1"/>
</dbReference>
<dbReference type="PANTHER" id="PTHR10472:SF5">
    <property type="entry name" value="D-AMINOACYL-TRNA DEACYLASE 1"/>
    <property type="match status" value="1"/>
</dbReference>
<dbReference type="GO" id="GO:0000049">
    <property type="term" value="F:tRNA binding"/>
    <property type="evidence" value="ECO:0007669"/>
    <property type="project" value="UniProtKB-UniRule"/>
</dbReference>
<accession>A0A378IBC4</accession>
<evidence type="ECO:0000256" key="3">
    <source>
        <dbReference type="HAMAP-Rule" id="MF_00518"/>
    </source>
</evidence>
<feature type="short sequence motif" description="Gly-cisPro motif, important for rejection of L-amino acids" evidence="3">
    <location>
        <begin position="137"/>
        <end position="138"/>
    </location>
</feature>
<dbReference type="AlphaFoldDB" id="A0A378IBC4"/>
<evidence type="ECO:0000256" key="2">
    <source>
        <dbReference type="ARBA" id="ARBA00022801"/>
    </source>
</evidence>
<dbReference type="Proteomes" id="UP000254968">
    <property type="component" value="Unassembled WGS sequence"/>
</dbReference>
<dbReference type="InterPro" id="IPR023509">
    <property type="entry name" value="DTD-like_sf"/>
</dbReference>
<dbReference type="GO" id="GO:0106026">
    <property type="term" value="F:Gly-tRNA(Ala) deacylase activity"/>
    <property type="evidence" value="ECO:0007669"/>
    <property type="project" value="UniProtKB-UniRule"/>
</dbReference>
<dbReference type="OrthoDB" id="9801395at2"/>
<comment type="subcellular location">
    <subcellularLocation>
        <location evidence="3">Cytoplasm</location>
    </subcellularLocation>
</comment>
<gene>
    <name evidence="3 4" type="primary">dtd</name>
    <name evidence="4" type="ORF">NCTC13315_02147</name>
</gene>
<comment type="domain">
    <text evidence="3">A Gly-cisPro motif from one monomer fits into the active site of the other monomer to allow specific chiral rejection of L-amino acids.</text>
</comment>
<evidence type="ECO:0000256" key="1">
    <source>
        <dbReference type="ARBA" id="ARBA00009673"/>
    </source>
</evidence>
<dbReference type="HAMAP" id="MF_00518">
    <property type="entry name" value="Deacylase_Dtd"/>
    <property type="match status" value="1"/>
</dbReference>
<dbReference type="NCBIfam" id="TIGR00256">
    <property type="entry name" value="D-aminoacyl-tRNA deacylase"/>
    <property type="match status" value="1"/>
</dbReference>
<dbReference type="FunFam" id="3.50.80.10:FF:000001">
    <property type="entry name" value="D-aminoacyl-tRNA deacylase"/>
    <property type="match status" value="1"/>
</dbReference>
<keyword evidence="2 3" id="KW-0378">Hydrolase</keyword>
<proteinExistence type="inferred from homology"/>
<dbReference type="PANTHER" id="PTHR10472">
    <property type="entry name" value="D-TYROSYL-TRNA TYR DEACYLASE"/>
    <property type="match status" value="1"/>
</dbReference>
<dbReference type="GO" id="GO:0051500">
    <property type="term" value="F:D-tyrosyl-tRNA(Tyr) deacylase activity"/>
    <property type="evidence" value="ECO:0007669"/>
    <property type="project" value="TreeGrafter"/>
</dbReference>
<dbReference type="GO" id="GO:0043908">
    <property type="term" value="F:Ser(Gly)-tRNA(Ala) hydrolase activity"/>
    <property type="evidence" value="ECO:0007669"/>
    <property type="project" value="UniProtKB-UniRule"/>
</dbReference>
<dbReference type="RefSeq" id="WP_115303266.1">
    <property type="nucleotide sequence ID" value="NZ_CAAAHO010000002.1"/>
</dbReference>
<evidence type="ECO:0000313" key="4">
    <source>
        <dbReference type="EMBL" id="STX29604.1"/>
    </source>
</evidence>
<dbReference type="GO" id="GO:0005737">
    <property type="term" value="C:cytoplasm"/>
    <property type="evidence" value="ECO:0007669"/>
    <property type="project" value="UniProtKB-SubCell"/>
</dbReference>
<keyword evidence="3" id="KW-0694">RNA-binding</keyword>
<comment type="catalytic activity">
    <reaction evidence="3">
        <text>glycyl-tRNA(Ala) + H2O = tRNA(Ala) + glycine + H(+)</text>
        <dbReference type="Rhea" id="RHEA:53744"/>
        <dbReference type="Rhea" id="RHEA-COMP:9657"/>
        <dbReference type="Rhea" id="RHEA-COMP:13640"/>
        <dbReference type="ChEBI" id="CHEBI:15377"/>
        <dbReference type="ChEBI" id="CHEBI:15378"/>
        <dbReference type="ChEBI" id="CHEBI:57305"/>
        <dbReference type="ChEBI" id="CHEBI:78442"/>
        <dbReference type="ChEBI" id="CHEBI:78522"/>
    </reaction>
</comment>
<dbReference type="Pfam" id="PF02580">
    <property type="entry name" value="Tyr_Deacylase"/>
    <property type="match status" value="1"/>
</dbReference>